<feature type="transmembrane region" description="Helical" evidence="1">
    <location>
        <begin position="13"/>
        <end position="36"/>
    </location>
</feature>
<dbReference type="GeneID" id="100889334"/>
<dbReference type="EnsemblMetazoa" id="XM_030995092">
    <property type="protein sequence ID" value="XP_030850952"/>
    <property type="gene ID" value="LOC100889334"/>
</dbReference>
<keyword evidence="1" id="KW-0472">Membrane</keyword>
<dbReference type="InterPro" id="IPR038050">
    <property type="entry name" value="Neuro_actylchol_rec"/>
</dbReference>
<evidence type="ECO:0000259" key="2">
    <source>
        <dbReference type="Pfam" id="PF02932"/>
    </source>
</evidence>
<dbReference type="FunFam" id="1.20.58.390:FF:000099">
    <property type="entry name" value="Cholinergic receptor, nicotinic, epsilon"/>
    <property type="match status" value="1"/>
</dbReference>
<reference evidence="3" key="2">
    <citation type="submission" date="2021-01" db="UniProtKB">
        <authorList>
            <consortium name="EnsemblMetazoa"/>
        </authorList>
    </citation>
    <scope>IDENTIFICATION</scope>
</reference>
<name>A0A7M7PG45_STRPU</name>
<reference evidence="4" key="1">
    <citation type="submission" date="2015-02" db="EMBL/GenBank/DDBJ databases">
        <title>Genome sequencing for Strongylocentrotus purpuratus.</title>
        <authorList>
            <person name="Murali S."/>
            <person name="Liu Y."/>
            <person name="Vee V."/>
            <person name="English A."/>
            <person name="Wang M."/>
            <person name="Skinner E."/>
            <person name="Han Y."/>
            <person name="Muzny D.M."/>
            <person name="Worley K.C."/>
            <person name="Gibbs R.A."/>
        </authorList>
    </citation>
    <scope>NUCLEOTIDE SEQUENCE</scope>
</reference>
<dbReference type="GO" id="GO:0016020">
    <property type="term" value="C:membrane"/>
    <property type="evidence" value="ECO:0007669"/>
    <property type="project" value="InterPro"/>
</dbReference>
<dbReference type="GO" id="GO:0005216">
    <property type="term" value="F:monoatomic ion channel activity"/>
    <property type="evidence" value="ECO:0007669"/>
    <property type="project" value="InterPro"/>
</dbReference>
<accession>A0A7M7PG45</accession>
<keyword evidence="1" id="KW-1133">Transmembrane helix</keyword>
<dbReference type="RefSeq" id="XP_030850952.1">
    <property type="nucleotide sequence ID" value="XM_030995092.1"/>
</dbReference>
<proteinExistence type="predicted"/>
<dbReference type="InParanoid" id="A0A7M7PG45"/>
<dbReference type="InterPro" id="IPR036719">
    <property type="entry name" value="Neuro-gated_channel_TM_sf"/>
</dbReference>
<dbReference type="InterPro" id="IPR006201">
    <property type="entry name" value="Neur_channel"/>
</dbReference>
<feature type="transmembrane region" description="Helical" evidence="1">
    <location>
        <begin position="208"/>
        <end position="227"/>
    </location>
</feature>
<dbReference type="AlphaFoldDB" id="A0A7M7PG45"/>
<dbReference type="Gene3D" id="1.20.58.390">
    <property type="entry name" value="Neurotransmitter-gated ion-channel transmembrane domain"/>
    <property type="match status" value="1"/>
</dbReference>
<dbReference type="Proteomes" id="UP000007110">
    <property type="component" value="Unassembled WGS sequence"/>
</dbReference>
<feature type="transmembrane region" description="Helical" evidence="1">
    <location>
        <begin position="75"/>
        <end position="99"/>
    </location>
</feature>
<keyword evidence="4" id="KW-1185">Reference proteome</keyword>
<dbReference type="OrthoDB" id="6097796at2759"/>
<dbReference type="SUPFAM" id="SSF90112">
    <property type="entry name" value="Neurotransmitter-gated ion-channel transmembrane pore"/>
    <property type="match status" value="1"/>
</dbReference>
<organism evidence="3 4">
    <name type="scientific">Strongylocentrotus purpuratus</name>
    <name type="common">Purple sea urchin</name>
    <dbReference type="NCBI Taxonomy" id="7668"/>
    <lineage>
        <taxon>Eukaryota</taxon>
        <taxon>Metazoa</taxon>
        <taxon>Echinodermata</taxon>
        <taxon>Eleutherozoa</taxon>
        <taxon>Echinozoa</taxon>
        <taxon>Echinoidea</taxon>
        <taxon>Euechinoidea</taxon>
        <taxon>Echinacea</taxon>
        <taxon>Camarodonta</taxon>
        <taxon>Echinidea</taxon>
        <taxon>Strongylocentrotidae</taxon>
        <taxon>Strongylocentrotus</taxon>
    </lineage>
</organism>
<feature type="domain" description="Neurotransmitter-gated ion-channel transmembrane" evidence="2">
    <location>
        <begin position="20"/>
        <end position="222"/>
    </location>
</feature>
<dbReference type="PANTHER" id="PTHR18945">
    <property type="entry name" value="NEUROTRANSMITTER GATED ION CHANNEL"/>
    <property type="match status" value="1"/>
</dbReference>
<protein>
    <recommendedName>
        <fullName evidence="2">Neurotransmitter-gated ion-channel transmembrane domain-containing protein</fullName>
    </recommendedName>
</protein>
<dbReference type="CDD" id="cd19051">
    <property type="entry name" value="LGIC_TM_cation"/>
    <property type="match status" value="1"/>
</dbReference>
<evidence type="ECO:0000256" key="1">
    <source>
        <dbReference type="SAM" id="Phobius"/>
    </source>
</evidence>
<sequence length="235" mass="26103">MGLVFKLERLPKFYVQNVTLPITFLSWLSIFIFIIPAKSGERLSAAVSLVLGLTVFQIVITDNLPKSSRGKTAPVISYVSECFIITIVVAIMSAIVINISHRKGNIQNKFFRSLFFEYVGPWFLVGGVGCGKKKAPGSNPNESCKVGDLEMKDRNAEKALSTESLGDLRVAWVKTLTSNWTRIGQQPQSEMPDMEQDFEVLAQILDRIFFLGILVTLLVITLKFMMLCGESLASS</sequence>
<dbReference type="Pfam" id="PF02932">
    <property type="entry name" value="Neur_chan_memb"/>
    <property type="match status" value="1"/>
</dbReference>
<dbReference type="InterPro" id="IPR006029">
    <property type="entry name" value="Neurotrans-gated_channel_TM"/>
</dbReference>
<evidence type="ECO:0000313" key="3">
    <source>
        <dbReference type="EnsemblMetazoa" id="XP_030850952"/>
    </source>
</evidence>
<dbReference type="OMA" id="SECFIIT"/>
<dbReference type="GO" id="GO:0004888">
    <property type="term" value="F:transmembrane signaling receptor activity"/>
    <property type="evidence" value="ECO:0007669"/>
    <property type="project" value="InterPro"/>
</dbReference>
<evidence type="ECO:0000313" key="4">
    <source>
        <dbReference type="Proteomes" id="UP000007110"/>
    </source>
</evidence>
<dbReference type="KEGG" id="spu:100889334"/>
<feature type="transmembrane region" description="Helical" evidence="1">
    <location>
        <begin position="43"/>
        <end position="60"/>
    </location>
</feature>
<keyword evidence="1" id="KW-0812">Transmembrane</keyword>